<feature type="compositionally biased region" description="Basic and acidic residues" evidence="1">
    <location>
        <begin position="791"/>
        <end position="807"/>
    </location>
</feature>
<gene>
    <name evidence="3" type="ORF">H2O64_21595</name>
</gene>
<dbReference type="Proteomes" id="UP000619238">
    <property type="component" value="Unassembled WGS sequence"/>
</dbReference>
<protein>
    <submittedName>
        <fullName evidence="3">ATP-binding protein</fullName>
    </submittedName>
</protein>
<dbReference type="InterPro" id="IPR019476">
    <property type="entry name" value="T4SS_TraD_DNA-bd"/>
</dbReference>
<accession>A0ABR7QG55</accession>
<dbReference type="InterPro" id="IPR027417">
    <property type="entry name" value="P-loop_NTPase"/>
</dbReference>
<evidence type="ECO:0000313" key="4">
    <source>
        <dbReference type="Proteomes" id="UP000619238"/>
    </source>
</evidence>
<feature type="compositionally biased region" description="Polar residues" evidence="1">
    <location>
        <begin position="809"/>
        <end position="820"/>
    </location>
</feature>
<name>A0ABR7QG55_9FLAO</name>
<evidence type="ECO:0000259" key="2">
    <source>
        <dbReference type="Pfam" id="PF10412"/>
    </source>
</evidence>
<dbReference type="SUPFAM" id="SSF52540">
    <property type="entry name" value="P-loop containing nucleoside triphosphate hydrolases"/>
    <property type="match status" value="1"/>
</dbReference>
<keyword evidence="3" id="KW-0067">ATP-binding</keyword>
<dbReference type="Gene3D" id="3.40.50.300">
    <property type="entry name" value="P-loop containing nucleotide triphosphate hydrolases"/>
    <property type="match status" value="2"/>
</dbReference>
<proteinExistence type="predicted"/>
<feature type="region of interest" description="Disordered" evidence="1">
    <location>
        <begin position="791"/>
        <end position="834"/>
    </location>
</feature>
<reference evidence="3 4" key="1">
    <citation type="submission" date="2020-07" db="EMBL/GenBank/DDBJ databases">
        <title>Description of Kordia aestuariivivens sp. nov., isolated from a tidal flat.</title>
        <authorList>
            <person name="Park S."/>
            <person name="Yoon J.-H."/>
        </authorList>
    </citation>
    <scope>NUCLEOTIDE SEQUENCE [LARGE SCALE GENOMIC DNA]</scope>
    <source>
        <strain evidence="3 4">YSTF-M3</strain>
    </source>
</reference>
<feature type="compositionally biased region" description="Basic and acidic residues" evidence="1">
    <location>
        <begin position="821"/>
        <end position="831"/>
    </location>
</feature>
<dbReference type="EMBL" id="JACGWS010000018">
    <property type="protein sequence ID" value="MBC8757279.1"/>
    <property type="molecule type" value="Genomic_DNA"/>
</dbReference>
<feature type="domain" description="Type IV secretion system coupling protein TraD DNA-binding" evidence="2">
    <location>
        <begin position="393"/>
        <end position="683"/>
    </location>
</feature>
<dbReference type="PANTHER" id="PTHR42957:SF1">
    <property type="entry name" value="HELICASE MJ1565-RELATED"/>
    <property type="match status" value="1"/>
</dbReference>
<evidence type="ECO:0000313" key="3">
    <source>
        <dbReference type="EMBL" id="MBC8757279.1"/>
    </source>
</evidence>
<keyword evidence="3" id="KW-0547">Nucleotide-binding</keyword>
<organism evidence="3 4">
    <name type="scientific">Kordia aestuariivivens</name>
    <dbReference type="NCBI Taxonomy" id="2759037"/>
    <lineage>
        <taxon>Bacteria</taxon>
        <taxon>Pseudomonadati</taxon>
        <taxon>Bacteroidota</taxon>
        <taxon>Flavobacteriia</taxon>
        <taxon>Flavobacteriales</taxon>
        <taxon>Flavobacteriaceae</taxon>
        <taxon>Kordia</taxon>
    </lineage>
</organism>
<dbReference type="PANTHER" id="PTHR42957">
    <property type="entry name" value="HELICASE MJ1565-RELATED"/>
    <property type="match status" value="1"/>
</dbReference>
<dbReference type="Pfam" id="PF10412">
    <property type="entry name" value="TrwB_AAD_bind"/>
    <property type="match status" value="1"/>
</dbReference>
<keyword evidence="4" id="KW-1185">Reference proteome</keyword>
<comment type="caution">
    <text evidence="3">The sequence shown here is derived from an EMBL/GenBank/DDBJ whole genome shotgun (WGS) entry which is preliminary data.</text>
</comment>
<dbReference type="CDD" id="cd01127">
    <property type="entry name" value="TrwB_TraG_TraD_VirD4"/>
    <property type="match status" value="1"/>
</dbReference>
<dbReference type="GO" id="GO:0005524">
    <property type="term" value="F:ATP binding"/>
    <property type="evidence" value="ECO:0007669"/>
    <property type="project" value="UniProtKB-KW"/>
</dbReference>
<sequence>MLSLSEQATLNFYQWEYQGRGYYLFGTPVHIEPRYLPFHHANLSHDEYIDDGEIPSLFNQIVSIFDTPKQKKQTKEVIIEANFLSVDEVPNLCGISVSFPKGYDISSAITTEFLNMLSFSEHNISFEIIGTYDSISIQIVSSINDMVRIESQLKAYFPLVILKPIDTNNLGFDDTQTIAICDFGLQNEFVRPIQISQSFSIDPLTSIIASLDTLKTNDVVVFQIIFKGVTAPWSHDIPYAVSDGSGGSFFSDSPEMVSCAKEKVSQPLFSAVMRIASQGADDHRSQYLASEFARNISSVSRSNFNSLIPISNEGYDYDFHKYNLLDRISNRFGMILNSKELSTFVHYPNKTVVSSKLGIQGGMTKRVPQEYINGKYILGVNHHHGESNIVGLNDQARLRHTHIIGSTGVGKSTLIANMMIEDMKHGNGCCLFDPHGDIIEDILLRVPEHRKDDVILIDPSNFDFPIGFNLLHATTEAEKMVLSSDLVSAFKRYATSWGDNMSAVLSQAVNTFLESSHGGTLIELKRFLLEDNFRRDFLEHVDDPSIHYYWNNEYQFVRKGIAPLLTRIDTFLRPKIIRYMFAQKQGVDFKACIEQKKIVLIKLSQGLIGEDNSYLLGSLFLSKFNQVAQGRQQLSKEQRHPYYIYLDEFQNFMTKSITSILSGARKYGLGLILAHQELAQIDDPKILNSVISNPYVRICFRLGDRDAKQLENGFSSFEASDLQSLGIGQAIIRIGSSQHDCNLATERLSETSDISNIIRQSIIEHSQKTYGKPRKEIDELLERLLPKKGSNHKDKVVTKTQKEEVKEGSQPQVTKEQTTVIKDDENDRNDITRTSISEAEKKKLIEDEEVSMRNRDHSYLQNLIKKIGQERNFISTIEKETKEGGRIDITLEKGAVRIAFEISITNTPQYEVKNIKKCLNNGYLPVVMISKNKHHLDKIEALAKQKLSVKDFSHVLFIQPDRIAEVLDGIDVNTQPRQEVIKGFRITTEVNAAPSTDGKSIREQIVKLLSKKK</sequence>
<dbReference type="RefSeq" id="WP_187564322.1">
    <property type="nucleotide sequence ID" value="NZ_JACGWS010000018.1"/>
</dbReference>
<dbReference type="InterPro" id="IPR008571">
    <property type="entry name" value="HerA-like"/>
</dbReference>
<evidence type="ECO:0000256" key="1">
    <source>
        <dbReference type="SAM" id="MobiDB-lite"/>
    </source>
</evidence>